<evidence type="ECO:0000256" key="9">
    <source>
        <dbReference type="ARBA" id="ARBA00037968"/>
    </source>
</evidence>
<dbReference type="EMBL" id="JAATWM020000008">
    <property type="protein sequence ID" value="KAF9879131.1"/>
    <property type="molecule type" value="Genomic_DNA"/>
</dbReference>
<dbReference type="Pfam" id="PF06985">
    <property type="entry name" value="HET"/>
    <property type="match status" value="1"/>
</dbReference>
<organism evidence="12 13">
    <name type="scientific">Colletotrichum karsti</name>
    <dbReference type="NCBI Taxonomy" id="1095194"/>
    <lineage>
        <taxon>Eukaryota</taxon>
        <taxon>Fungi</taxon>
        <taxon>Dikarya</taxon>
        <taxon>Ascomycota</taxon>
        <taxon>Pezizomycotina</taxon>
        <taxon>Sordariomycetes</taxon>
        <taxon>Hypocreomycetidae</taxon>
        <taxon>Glomerellales</taxon>
        <taxon>Glomerellaceae</taxon>
        <taxon>Colletotrichum</taxon>
        <taxon>Colletotrichum boninense species complex</taxon>
    </lineage>
</organism>
<dbReference type="SMART" id="SM00291">
    <property type="entry name" value="ZnF_ZZ"/>
    <property type="match status" value="1"/>
</dbReference>
<keyword evidence="13" id="KW-1185">Reference proteome</keyword>
<evidence type="ECO:0000256" key="4">
    <source>
        <dbReference type="ARBA" id="ARBA00022723"/>
    </source>
</evidence>
<dbReference type="GeneID" id="62159157"/>
<evidence type="ECO:0000256" key="1">
    <source>
        <dbReference type="ARBA" id="ARBA00004141"/>
    </source>
</evidence>
<dbReference type="InterPro" id="IPR011701">
    <property type="entry name" value="MFS"/>
</dbReference>
<dbReference type="FunFam" id="1.20.1250.20:FF:000064">
    <property type="entry name" value="MFS allantoate transporter"/>
    <property type="match status" value="1"/>
</dbReference>
<dbReference type="PANTHER" id="PTHR43791:SF97">
    <property type="entry name" value="ALLANTOATE TRANSPORTER, PUTATIVE (AFU_ORTHOLOGUE AFUA_1G14700)-RELATED"/>
    <property type="match status" value="1"/>
</dbReference>
<dbReference type="Gene3D" id="3.30.60.90">
    <property type="match status" value="1"/>
</dbReference>
<dbReference type="AlphaFoldDB" id="A0A9P6IC73"/>
<dbReference type="InterPro" id="IPR020846">
    <property type="entry name" value="MFS_dom"/>
</dbReference>
<feature type="transmembrane region" description="Helical" evidence="10">
    <location>
        <begin position="171"/>
        <end position="190"/>
    </location>
</feature>
<keyword evidence="7 10" id="KW-1133">Transmembrane helix</keyword>
<protein>
    <recommendedName>
        <fullName evidence="11">Major facilitator superfamily (MFS) profile domain-containing protein</fullName>
    </recommendedName>
</protein>
<evidence type="ECO:0000313" key="12">
    <source>
        <dbReference type="EMBL" id="KAF9879131.1"/>
    </source>
</evidence>
<dbReference type="PROSITE" id="PS50850">
    <property type="entry name" value="MFS"/>
    <property type="match status" value="1"/>
</dbReference>
<dbReference type="OrthoDB" id="6730379at2759"/>
<feature type="transmembrane region" description="Helical" evidence="10">
    <location>
        <begin position="307"/>
        <end position="328"/>
    </location>
</feature>
<feature type="transmembrane region" description="Helical" evidence="10">
    <location>
        <begin position="395"/>
        <end position="416"/>
    </location>
</feature>
<comment type="subcellular location">
    <subcellularLocation>
        <location evidence="1">Membrane</location>
        <topology evidence="1">Multi-pass membrane protein</topology>
    </subcellularLocation>
</comment>
<evidence type="ECO:0000256" key="2">
    <source>
        <dbReference type="ARBA" id="ARBA00022448"/>
    </source>
</evidence>
<evidence type="ECO:0000256" key="7">
    <source>
        <dbReference type="ARBA" id="ARBA00022989"/>
    </source>
</evidence>
<name>A0A9P6IC73_9PEZI</name>
<dbReference type="Pfam" id="PF00569">
    <property type="entry name" value="ZZ"/>
    <property type="match status" value="1"/>
</dbReference>
<proteinExistence type="inferred from homology"/>
<dbReference type="SUPFAM" id="SSF57850">
    <property type="entry name" value="RING/U-box"/>
    <property type="match status" value="1"/>
</dbReference>
<keyword evidence="2" id="KW-0813">Transport</keyword>
<feature type="transmembrane region" description="Helical" evidence="10">
    <location>
        <begin position="76"/>
        <end position="94"/>
    </location>
</feature>
<dbReference type="Gene3D" id="1.20.1250.20">
    <property type="entry name" value="MFS general substrate transporter like domains"/>
    <property type="match status" value="2"/>
</dbReference>
<evidence type="ECO:0000256" key="3">
    <source>
        <dbReference type="ARBA" id="ARBA00022692"/>
    </source>
</evidence>
<dbReference type="CDD" id="cd02249">
    <property type="entry name" value="ZZ"/>
    <property type="match status" value="1"/>
</dbReference>
<feature type="transmembrane region" description="Helical" evidence="10">
    <location>
        <begin position="428"/>
        <end position="450"/>
    </location>
</feature>
<dbReference type="Pfam" id="PF07690">
    <property type="entry name" value="MFS_1"/>
    <property type="match status" value="1"/>
</dbReference>
<evidence type="ECO:0000313" key="13">
    <source>
        <dbReference type="Proteomes" id="UP000781932"/>
    </source>
</evidence>
<reference evidence="12" key="1">
    <citation type="submission" date="2020-03" db="EMBL/GenBank/DDBJ databases">
        <authorList>
            <person name="He L."/>
        </authorList>
    </citation>
    <scope>NUCLEOTIDE SEQUENCE</scope>
    <source>
        <strain evidence="12">CkLH20</strain>
    </source>
</reference>
<dbReference type="Pfam" id="PF26639">
    <property type="entry name" value="Het-6_barrel"/>
    <property type="match status" value="1"/>
</dbReference>
<comment type="caution">
    <text evidence="12">The sequence shown here is derived from an EMBL/GenBank/DDBJ whole genome shotgun (WGS) entry which is preliminary data.</text>
</comment>
<comment type="similarity">
    <text evidence="9">Belongs to the major facilitator superfamily. Allantoate permease family.</text>
</comment>
<feature type="transmembrane region" description="Helical" evidence="10">
    <location>
        <begin position="335"/>
        <end position="355"/>
    </location>
</feature>
<feature type="transmembrane region" description="Helical" evidence="10">
    <location>
        <begin position="202"/>
        <end position="222"/>
    </location>
</feature>
<sequence>MATKKELMESEPTKALDLLDTAEGEIVDPKEHSSLLRKLDFRLMPLLCITYALQSIDRTTLSYAAVFGVREDLGLTGSEFSWAGALLYIGYLFWEFPTNVMLQKLPINTFMASTVVLWGAVLMCHAASHNFSGLAATRTFLGALEASINPGTMLLFSMYYERKEQPLRMGIWVGSAGLGYIIAGIVSFGIGHVTGSIASWRILFLFWGAVTVAWGALMLIFLPGSPLTTKFLSEKEKAMVVDRVKNNGTGVENKKFKWPQFREAMTDLKTWLLFMFAVASNSPNGGLTTFQGLVIKGMGFSTLQTTLIQMPSGGVQLILCPLACFFASYYPNARIAIMLMCLVPFLAGILGLWLSEQSNPYGRLACLWISFAYTAAWTLSMSVATANTAGHTKKITTNAMLLIGYCLGNFVGPFFFKAEQAPTYTLGVAMMIFCVGLQIVCLCGIWVLLWTRNRSRKAEHAESEDNEHQAYERGLLDQTDLENKFFKVSHCKRLVRSTANTIHQRNNMAEDSKIVGGPPQEAYTVWHEEVNDIREIPMSSEEYSYKTLDDPADCLRLLLLLPTEDEKAPIQAGLLHVQRRNAPTFQPVSYTWGQQQPTSDMWLIGLGGASDGKGFRHFAIRPNLETMLRRFRDREQILLLWVDAICINQGDNHEKAYQVRHMDQVYRGRWLRVWLGDKSETSDEAIDFIEEWKNWDAGQSGDFFKSNSNRTKSWQALWDLIRRPWFSRRWIVQEFVLAKHKHMYLGNRDFCSDNMMPFIAQMDRFSRHLEGGLTKDNRLRLGDSSLDSRTPVITGVTPDRLESLNHLIGISTAVGRGENLTLEMLIDGFVSFESFDPRDGIYAFLSMASDAQDWIPDYSDKSTVGDVYARATWQIMRTSNSADIICRAMPTLSQRKFNHTSWVPWYGTLESADPRHPGLALGYNTKSLTTFGQPLSAGNHGPFLGYACDGCDEKIRGARYRCVDCRGFDYCSVCLRESKSRHAPDHSFRKFPSAVYRASGGSTIGIGSDFTTLGGLMVLNGFIVDTFEAFGPELLISRRHNSVQVTVLGGGDAWIRVPGLEKADVEGLPDAFYRTLTGMRRIIRKGSEWFTDIDPVPQDWIETARRLLPIASHAEETRPDLTCQTDEDVLVSAEFMLSGERRFAVTKKSMGFLPRIAKPGDVICVLIGCSVPVVLRKMKEHEDDDKSTWVLVGECYVDEVMEGYWYGFNVLRGGLEQRPFYII</sequence>
<keyword evidence="3 10" id="KW-0812">Transmembrane</keyword>
<dbReference type="InterPro" id="IPR000433">
    <property type="entry name" value="Znf_ZZ"/>
</dbReference>
<feature type="transmembrane region" description="Helical" evidence="10">
    <location>
        <begin position="361"/>
        <end position="383"/>
    </location>
</feature>
<feature type="transmembrane region" description="Helical" evidence="10">
    <location>
        <begin position="140"/>
        <end position="159"/>
    </location>
</feature>
<dbReference type="GO" id="GO:0016020">
    <property type="term" value="C:membrane"/>
    <property type="evidence" value="ECO:0007669"/>
    <property type="project" value="UniProtKB-SubCell"/>
</dbReference>
<feature type="transmembrane region" description="Helical" evidence="10">
    <location>
        <begin position="106"/>
        <end position="128"/>
    </location>
</feature>
<evidence type="ECO:0000256" key="10">
    <source>
        <dbReference type="SAM" id="Phobius"/>
    </source>
</evidence>
<dbReference type="InterPro" id="IPR043145">
    <property type="entry name" value="Znf_ZZ_sf"/>
</dbReference>
<dbReference type="InterPro" id="IPR036259">
    <property type="entry name" value="MFS_trans_sf"/>
</dbReference>
<keyword evidence="5" id="KW-0863">Zinc-finger</keyword>
<reference evidence="12" key="2">
    <citation type="submission" date="2020-11" db="EMBL/GenBank/DDBJ databases">
        <title>Whole genome sequencing of Colletotrichum sp.</title>
        <authorList>
            <person name="Li H."/>
        </authorList>
    </citation>
    <scope>NUCLEOTIDE SEQUENCE</scope>
    <source>
        <strain evidence="12">CkLH20</strain>
    </source>
</reference>
<keyword evidence="8 10" id="KW-0472">Membrane</keyword>
<dbReference type="CDD" id="cd17327">
    <property type="entry name" value="MFS_FEN2_like"/>
    <property type="match status" value="1"/>
</dbReference>
<evidence type="ECO:0000256" key="6">
    <source>
        <dbReference type="ARBA" id="ARBA00022833"/>
    </source>
</evidence>
<feature type="transmembrane region" description="Helical" evidence="10">
    <location>
        <begin position="271"/>
        <end position="295"/>
    </location>
</feature>
<keyword evidence="4" id="KW-0479">Metal-binding</keyword>
<dbReference type="SUPFAM" id="SSF103473">
    <property type="entry name" value="MFS general substrate transporter"/>
    <property type="match status" value="1"/>
</dbReference>
<accession>A0A9P6IC73</accession>
<feature type="domain" description="Major facilitator superfamily (MFS) profile" evidence="11">
    <location>
        <begin position="43"/>
        <end position="455"/>
    </location>
</feature>
<dbReference type="PANTHER" id="PTHR43791">
    <property type="entry name" value="PERMEASE-RELATED"/>
    <property type="match status" value="1"/>
</dbReference>
<dbReference type="Proteomes" id="UP000781932">
    <property type="component" value="Unassembled WGS sequence"/>
</dbReference>
<evidence type="ECO:0000259" key="11">
    <source>
        <dbReference type="PROSITE" id="PS50850"/>
    </source>
</evidence>
<evidence type="ECO:0000256" key="5">
    <source>
        <dbReference type="ARBA" id="ARBA00022771"/>
    </source>
</evidence>
<keyword evidence="6" id="KW-0862">Zinc</keyword>
<dbReference type="InterPro" id="IPR010730">
    <property type="entry name" value="HET"/>
</dbReference>
<gene>
    <name evidence="12" type="ORF">CkaCkLH20_03364</name>
</gene>
<dbReference type="RefSeq" id="XP_038748592.1">
    <property type="nucleotide sequence ID" value="XM_038886083.1"/>
</dbReference>
<dbReference type="GO" id="GO:0022857">
    <property type="term" value="F:transmembrane transporter activity"/>
    <property type="evidence" value="ECO:0007669"/>
    <property type="project" value="InterPro"/>
</dbReference>
<dbReference type="GO" id="GO:0008270">
    <property type="term" value="F:zinc ion binding"/>
    <property type="evidence" value="ECO:0007669"/>
    <property type="project" value="UniProtKB-KW"/>
</dbReference>
<evidence type="ECO:0000256" key="8">
    <source>
        <dbReference type="ARBA" id="ARBA00023136"/>
    </source>
</evidence>